<dbReference type="EMBL" id="BAABHF010000017">
    <property type="protein sequence ID" value="GAA4492116.1"/>
    <property type="molecule type" value="Genomic_DNA"/>
</dbReference>
<keyword evidence="1" id="KW-0472">Membrane</keyword>
<dbReference type="Gene3D" id="3.40.50.720">
    <property type="entry name" value="NAD(P)-binding Rossmann-like Domain"/>
    <property type="match status" value="1"/>
</dbReference>
<sequence>MKKTVVVLGVGPGLGMSIAHRFGREGYAVALVSRSGSRHGGYLSALADAGVEASALTADVRDRDRLWSVLDTIADRHGSVDVVYYGPGAVDPSARPVPIDRIGSDAVRESMSAVYPAVDVVEKVLPGMTERREGGLLFAGGLSAVVPLPALGALALASAALRNYALTLNAGLAGSGVYAGTLTIGGLIERGDIHRLVTSQPGGPGEVASLDPDLIADEAWRLYTDRDRPEATFDVLTPAGDGERLRP</sequence>
<dbReference type="PANTHER" id="PTHR43431:SF7">
    <property type="entry name" value="OXIDOREDUCTASE, SHORT CHAIN DEHYDROGENASE_REDUCTASE FAMILY (AFU_ORTHOLOGUE AFUA_5G14000)"/>
    <property type="match status" value="1"/>
</dbReference>
<dbReference type="SUPFAM" id="SSF51735">
    <property type="entry name" value="NAD(P)-binding Rossmann-fold domains"/>
    <property type="match status" value="1"/>
</dbReference>
<protein>
    <submittedName>
        <fullName evidence="2">SDR family NAD(P)-dependent oxidoreductase</fullName>
    </submittedName>
</protein>
<name>A0ABP8PRU1_9ACTN</name>
<evidence type="ECO:0000313" key="2">
    <source>
        <dbReference type="EMBL" id="GAA4492116.1"/>
    </source>
</evidence>
<gene>
    <name evidence="2" type="ORF">GCM10023191_027490</name>
</gene>
<dbReference type="Pfam" id="PF00106">
    <property type="entry name" value="adh_short"/>
    <property type="match status" value="1"/>
</dbReference>
<proteinExistence type="predicted"/>
<comment type="caution">
    <text evidence="2">The sequence shown here is derived from an EMBL/GenBank/DDBJ whole genome shotgun (WGS) entry which is preliminary data.</text>
</comment>
<evidence type="ECO:0000256" key="1">
    <source>
        <dbReference type="SAM" id="Phobius"/>
    </source>
</evidence>
<feature type="transmembrane region" description="Helical" evidence="1">
    <location>
        <begin position="166"/>
        <end position="188"/>
    </location>
</feature>
<evidence type="ECO:0000313" key="3">
    <source>
        <dbReference type="Proteomes" id="UP001500503"/>
    </source>
</evidence>
<keyword evidence="1" id="KW-0812">Transmembrane</keyword>
<keyword evidence="3" id="KW-1185">Reference proteome</keyword>
<dbReference type="InterPro" id="IPR002347">
    <property type="entry name" value="SDR_fam"/>
</dbReference>
<dbReference type="PANTHER" id="PTHR43431">
    <property type="entry name" value="OXIDOREDUCTASE, SHORT CHAIN DEHYDROGENASE/REDUCTASE FAMILY (AFU_ORTHOLOGUE AFUA_5G14000)"/>
    <property type="match status" value="1"/>
</dbReference>
<accession>A0ABP8PRU1</accession>
<dbReference type="InterPro" id="IPR036291">
    <property type="entry name" value="NAD(P)-bd_dom_sf"/>
</dbReference>
<reference evidence="3" key="1">
    <citation type="journal article" date="2019" name="Int. J. Syst. Evol. Microbiol.">
        <title>The Global Catalogue of Microorganisms (GCM) 10K type strain sequencing project: providing services to taxonomists for standard genome sequencing and annotation.</title>
        <authorList>
            <consortium name="The Broad Institute Genomics Platform"/>
            <consortium name="The Broad Institute Genome Sequencing Center for Infectious Disease"/>
            <person name="Wu L."/>
            <person name="Ma J."/>
        </authorList>
    </citation>
    <scope>NUCLEOTIDE SEQUENCE [LARGE SCALE GENOMIC DNA]</scope>
    <source>
        <strain evidence="3">JCM 17933</strain>
    </source>
</reference>
<keyword evidence="1" id="KW-1133">Transmembrane helix</keyword>
<dbReference type="Proteomes" id="UP001500503">
    <property type="component" value="Unassembled WGS sequence"/>
</dbReference>
<feature type="transmembrane region" description="Helical" evidence="1">
    <location>
        <begin position="136"/>
        <end position="160"/>
    </location>
</feature>
<dbReference type="RefSeq" id="WP_345462639.1">
    <property type="nucleotide sequence ID" value="NZ_BAABHF010000017.1"/>
</dbReference>
<organism evidence="2 3">
    <name type="scientific">Actinoallomurus oryzae</name>
    <dbReference type="NCBI Taxonomy" id="502180"/>
    <lineage>
        <taxon>Bacteria</taxon>
        <taxon>Bacillati</taxon>
        <taxon>Actinomycetota</taxon>
        <taxon>Actinomycetes</taxon>
        <taxon>Streptosporangiales</taxon>
        <taxon>Thermomonosporaceae</taxon>
        <taxon>Actinoallomurus</taxon>
    </lineage>
</organism>